<dbReference type="EMBL" id="GHJT01001328">
    <property type="protein sequence ID" value="MOY35299.1"/>
    <property type="molecule type" value="Transcribed_RNA"/>
</dbReference>
<dbReference type="VEuPathDB" id="VectorBase:ISCP_030115"/>
<dbReference type="AlphaFoldDB" id="A0A4D5REI3"/>
<dbReference type="OrthoDB" id="6506286at2759"/>
<accession>A0A4D5REI3</accession>
<name>A0A4D5REI3_IXOSC</name>
<dbReference type="VEuPathDB" id="VectorBase:ISCW008838"/>
<proteinExistence type="predicted"/>
<sequence>MEMWKATEFRLLLLYTGPVIFPSTVRSDLQANFMILHCAITILASPRLSKELVDYAEKLLRYFVETCKSLFGTEFISYNVHGLLHLANDVRAHGHLDRWSAFAFENYMQNFKKSLRKPEKPLEQLCNRLAEKKNAVAFKDKIRPSESIKFSGKHEDFPLPSHCRSPQYRKVDIPGRFCIATNKRDNTCTLLDGGIIEVHSIAFSCLSKKPVLVGRRYSVVEDLYTYPCRSSLLNISLVSCPHTVSSWPLQDVAFKCVRLPLGDKFAVYPLLHLN</sequence>
<dbReference type="PANTHER" id="PTHR33053">
    <property type="entry name" value="PROTEIN, PUTATIVE-RELATED"/>
    <property type="match status" value="1"/>
</dbReference>
<protein>
    <submittedName>
        <fullName evidence="1">Uncharacterized protein</fullName>
    </submittedName>
</protein>
<evidence type="ECO:0000313" key="1">
    <source>
        <dbReference type="EMBL" id="MOY35299.1"/>
    </source>
</evidence>
<organism evidence="1">
    <name type="scientific">Ixodes scapularis</name>
    <name type="common">Black-legged tick</name>
    <name type="synonym">Deer tick</name>
    <dbReference type="NCBI Taxonomy" id="6945"/>
    <lineage>
        <taxon>Eukaryota</taxon>
        <taxon>Metazoa</taxon>
        <taxon>Ecdysozoa</taxon>
        <taxon>Arthropoda</taxon>
        <taxon>Chelicerata</taxon>
        <taxon>Arachnida</taxon>
        <taxon>Acari</taxon>
        <taxon>Parasitiformes</taxon>
        <taxon>Ixodida</taxon>
        <taxon>Ixodoidea</taxon>
        <taxon>Ixodidae</taxon>
        <taxon>Ixodinae</taxon>
        <taxon>Ixodes</taxon>
    </lineage>
</organism>
<reference evidence="1" key="1">
    <citation type="submission" date="2019-04" db="EMBL/GenBank/DDBJ databases">
        <title>An insight into the mialome of Ixodes scapularis.</title>
        <authorList>
            <person name="Ribeiro J.M."/>
            <person name="Mather T.N."/>
            <person name="Karim S."/>
        </authorList>
    </citation>
    <scope>NUCLEOTIDE SEQUENCE</scope>
</reference>
<dbReference type="PANTHER" id="PTHR33053:SF25">
    <property type="entry name" value="TRANSPOSASE DOMAIN-CONTAINING PROTEIN"/>
    <property type="match status" value="1"/>
</dbReference>
<dbReference type="VEuPathDB" id="VectorBase:ISCI024921"/>